<keyword evidence="3" id="KW-1185">Reference proteome</keyword>
<reference evidence="2 3" key="1">
    <citation type="journal article" date="2018" name="Sci. Rep.">
        <title>Rhizobium tumorigenes sp. nov., a novel plant tumorigenic bacterium isolated from cane gall tumors on thornless blackberry.</title>
        <authorList>
            <person name="Kuzmanovi N."/>
            <person name="Smalla K."/>
            <person name="Gronow S."/>
            <person name="PuBawska J."/>
        </authorList>
    </citation>
    <scope>NUCLEOTIDE SEQUENCE [LARGE SCALE GENOMIC DNA]</scope>
    <source>
        <strain evidence="2 3">1078</strain>
    </source>
</reference>
<sequence length="77" mass="8805">MNTSYKKEAVKRTRKVFAWLLVYMIFAIAIVYMTDSDWVAILLSAPFTYIGSNEVIKLRDKLKYSPDTGKPPVTGDK</sequence>
<dbReference type="AlphaFoldDB" id="A0AAF1KAV5"/>
<reference evidence="3" key="2">
    <citation type="journal article" date="2023" name="MicrobiologyOpen">
        <title>Genomics of the tumorigenes clade of the family Rhizobiaceae and description of Rhizobium rhododendri sp. nov.</title>
        <authorList>
            <person name="Kuzmanovic N."/>
            <person name="diCenzo G.C."/>
            <person name="Bunk B."/>
            <person name="Sproeer C."/>
            <person name="Fruehling A."/>
            <person name="Neumann-Schaal M."/>
            <person name="Overmann J."/>
            <person name="Smalla K."/>
        </authorList>
    </citation>
    <scope>NUCLEOTIDE SEQUENCE [LARGE SCALE GENOMIC DNA]</scope>
    <source>
        <strain evidence="3">1078</strain>
        <plasmid evidence="3">unnamed1</plasmid>
    </source>
</reference>
<keyword evidence="1" id="KW-1133">Transmembrane helix</keyword>
<gene>
    <name evidence="2" type="ORF">PR017_23805</name>
</gene>
<evidence type="ECO:0000313" key="2">
    <source>
        <dbReference type="EMBL" id="WFR98729.1"/>
    </source>
</evidence>
<keyword evidence="1" id="KW-0472">Membrane</keyword>
<dbReference type="EMBL" id="CP117258">
    <property type="protein sequence ID" value="WFR98729.1"/>
    <property type="molecule type" value="Genomic_DNA"/>
</dbReference>
<name>A0AAF1KAV5_9HYPH</name>
<keyword evidence="2" id="KW-0614">Plasmid</keyword>
<dbReference type="RefSeq" id="WP_111221609.1">
    <property type="nucleotide sequence ID" value="NZ_CP117258.1"/>
</dbReference>
<geneLocation type="plasmid" evidence="2 3">
    <name>unnamed1</name>
</geneLocation>
<evidence type="ECO:0000313" key="3">
    <source>
        <dbReference type="Proteomes" id="UP000249499"/>
    </source>
</evidence>
<organism evidence="2 3">
    <name type="scientific">Rhizobium tumorigenes</name>
    <dbReference type="NCBI Taxonomy" id="2041385"/>
    <lineage>
        <taxon>Bacteria</taxon>
        <taxon>Pseudomonadati</taxon>
        <taxon>Pseudomonadota</taxon>
        <taxon>Alphaproteobacteria</taxon>
        <taxon>Hyphomicrobiales</taxon>
        <taxon>Rhizobiaceae</taxon>
        <taxon>Rhizobium/Agrobacterium group</taxon>
        <taxon>Rhizobium</taxon>
    </lineage>
</organism>
<dbReference type="KEGG" id="rtu:PR017_23805"/>
<protein>
    <submittedName>
        <fullName evidence="2">Uncharacterized protein</fullName>
    </submittedName>
</protein>
<keyword evidence="1" id="KW-0812">Transmembrane</keyword>
<evidence type="ECO:0000256" key="1">
    <source>
        <dbReference type="SAM" id="Phobius"/>
    </source>
</evidence>
<feature type="transmembrane region" description="Helical" evidence="1">
    <location>
        <begin position="16"/>
        <end position="32"/>
    </location>
</feature>
<accession>A0AAF1KAV5</accession>
<proteinExistence type="predicted"/>
<dbReference type="Proteomes" id="UP000249499">
    <property type="component" value="Plasmid unnamed1"/>
</dbReference>